<reference evidence="1 2" key="1">
    <citation type="submission" date="2023-07" db="EMBL/GenBank/DDBJ databases">
        <title>Sequencing the genomes of 1000 actinobacteria strains.</title>
        <authorList>
            <person name="Klenk H.-P."/>
        </authorList>
    </citation>
    <scope>NUCLEOTIDE SEQUENCE [LARGE SCALE GENOMIC DNA]</scope>
    <source>
        <strain evidence="1 2">DSM 44710</strain>
    </source>
</reference>
<keyword evidence="2" id="KW-1185">Reference proteome</keyword>
<organism evidence="1 2">
    <name type="scientific">Catenuloplanes nepalensis</name>
    <dbReference type="NCBI Taxonomy" id="587533"/>
    <lineage>
        <taxon>Bacteria</taxon>
        <taxon>Bacillati</taxon>
        <taxon>Actinomycetota</taxon>
        <taxon>Actinomycetes</taxon>
        <taxon>Micromonosporales</taxon>
        <taxon>Micromonosporaceae</taxon>
        <taxon>Catenuloplanes</taxon>
    </lineage>
</organism>
<name>A0ABT9N5X2_9ACTN</name>
<dbReference type="Proteomes" id="UP001240984">
    <property type="component" value="Unassembled WGS sequence"/>
</dbReference>
<dbReference type="EMBL" id="JAUSRA010000001">
    <property type="protein sequence ID" value="MDP9798945.1"/>
    <property type="molecule type" value="Genomic_DNA"/>
</dbReference>
<protein>
    <submittedName>
        <fullName evidence="1">Uncharacterized protein</fullName>
    </submittedName>
</protein>
<dbReference type="RefSeq" id="WP_306837219.1">
    <property type="nucleotide sequence ID" value="NZ_JAUSRA010000001.1"/>
</dbReference>
<evidence type="ECO:0000313" key="2">
    <source>
        <dbReference type="Proteomes" id="UP001240984"/>
    </source>
</evidence>
<gene>
    <name evidence="1" type="ORF">J2S43_007457</name>
</gene>
<proteinExistence type="predicted"/>
<comment type="caution">
    <text evidence="1">The sequence shown here is derived from an EMBL/GenBank/DDBJ whole genome shotgun (WGS) entry which is preliminary data.</text>
</comment>
<accession>A0ABT9N5X2</accession>
<sequence length="80" mass="8676">MAGRVVAVRHAVLQHTEAYRAACEQIAGGFVDHRPILTEAMQDGTSMAYALAALHGTGYRVDLEFWDGEAESCCPPNQGR</sequence>
<evidence type="ECO:0000313" key="1">
    <source>
        <dbReference type="EMBL" id="MDP9798945.1"/>
    </source>
</evidence>